<reference evidence="2 3" key="1">
    <citation type="journal article" date="2017" name="ISME J.">
        <title>Potential for microbial H2 and metal transformations associated with novel bacteria and archaea in deep terrestrial subsurface sediments.</title>
        <authorList>
            <person name="Hernsdorf A.W."/>
            <person name="Amano Y."/>
            <person name="Miyakawa K."/>
            <person name="Ise K."/>
            <person name="Suzuki Y."/>
            <person name="Anantharaman K."/>
            <person name="Probst A."/>
            <person name="Burstein D."/>
            <person name="Thomas B.C."/>
            <person name="Banfield J.F."/>
        </authorList>
    </citation>
    <scope>NUCLEOTIDE SEQUENCE [LARGE SCALE GENOMIC DNA]</scope>
    <source>
        <strain evidence="2">HGW-Kuenenbacteria-1</strain>
    </source>
</reference>
<keyword evidence="1" id="KW-0812">Transmembrane</keyword>
<sequence length="204" mass="23311">MERKKQKNNKIQIQYLEVRPLNAEYGLQRGFSLVELTVAVAIFSMIIISAGNIFIQILKTQKEMLSKQILIDEGRYIMESMMKDIRMGYGFKDNITDRTQINFTRYNDKEEDEKLISTGVYCLAGEDGVCVQSGTYLAKTGNQVISSEKVSIKNLEFYIDKTNQPQITVILTLEPRNYRGTKPLLRLQNTVSQRCLKTTSACGE</sequence>
<dbReference type="AlphaFoldDB" id="A0A2N1UNK6"/>
<evidence type="ECO:0008006" key="4">
    <source>
        <dbReference type="Google" id="ProtNLM"/>
    </source>
</evidence>
<protein>
    <recommendedName>
        <fullName evidence="4">Prepilin-type N-terminal cleavage/methylation domain-containing protein</fullName>
    </recommendedName>
</protein>
<dbReference type="Proteomes" id="UP000233414">
    <property type="component" value="Unassembled WGS sequence"/>
</dbReference>
<dbReference type="NCBIfam" id="TIGR02532">
    <property type="entry name" value="IV_pilin_GFxxxE"/>
    <property type="match status" value="1"/>
</dbReference>
<keyword evidence="1" id="KW-0472">Membrane</keyword>
<dbReference type="PROSITE" id="PS00409">
    <property type="entry name" value="PROKAR_NTER_METHYL"/>
    <property type="match status" value="1"/>
</dbReference>
<dbReference type="EMBL" id="PGYQ01000006">
    <property type="protein sequence ID" value="PKL72410.1"/>
    <property type="molecule type" value="Genomic_DNA"/>
</dbReference>
<name>A0A2N1UNK6_9BACT</name>
<proteinExistence type="predicted"/>
<organism evidence="2 3">
    <name type="scientific">Candidatus Kuenenbacteria bacterium HGW-Kuenenbacteria-1</name>
    <dbReference type="NCBI Taxonomy" id="2013812"/>
    <lineage>
        <taxon>Bacteria</taxon>
        <taxon>Candidatus Kueneniibacteriota</taxon>
    </lineage>
</organism>
<keyword evidence="1" id="KW-1133">Transmembrane helix</keyword>
<evidence type="ECO:0000313" key="3">
    <source>
        <dbReference type="Proteomes" id="UP000233414"/>
    </source>
</evidence>
<feature type="transmembrane region" description="Helical" evidence="1">
    <location>
        <begin position="36"/>
        <end position="58"/>
    </location>
</feature>
<comment type="caution">
    <text evidence="2">The sequence shown here is derived from an EMBL/GenBank/DDBJ whole genome shotgun (WGS) entry which is preliminary data.</text>
</comment>
<evidence type="ECO:0000256" key="1">
    <source>
        <dbReference type="SAM" id="Phobius"/>
    </source>
</evidence>
<gene>
    <name evidence="2" type="ORF">CVV26_01960</name>
</gene>
<dbReference type="Pfam" id="PF07963">
    <property type="entry name" value="N_methyl"/>
    <property type="match status" value="1"/>
</dbReference>
<accession>A0A2N1UNK6</accession>
<evidence type="ECO:0000313" key="2">
    <source>
        <dbReference type="EMBL" id="PKL72410.1"/>
    </source>
</evidence>
<dbReference type="InterPro" id="IPR012902">
    <property type="entry name" value="N_methyl_site"/>
</dbReference>